<evidence type="ECO:0000256" key="9">
    <source>
        <dbReference type="SAM" id="Coils"/>
    </source>
</evidence>
<dbReference type="InterPro" id="IPR035979">
    <property type="entry name" value="RBD_domain_sf"/>
</dbReference>
<keyword evidence="2" id="KW-0597">Phosphoprotein</keyword>
<feature type="compositionally biased region" description="Basic and acidic residues" evidence="10">
    <location>
        <begin position="757"/>
        <end position="770"/>
    </location>
</feature>
<dbReference type="SUPFAM" id="SSF54928">
    <property type="entry name" value="RNA-binding domain, RBD"/>
    <property type="match status" value="1"/>
</dbReference>
<protein>
    <recommendedName>
        <fullName evidence="7">Nucleolar protein 8</fullName>
    </recommendedName>
</protein>
<feature type="compositionally biased region" description="Acidic residues" evidence="10">
    <location>
        <begin position="1135"/>
        <end position="1152"/>
    </location>
</feature>
<evidence type="ECO:0000313" key="12">
    <source>
        <dbReference type="Ensembl" id="ENSOTSP00005137268.1"/>
    </source>
</evidence>
<evidence type="ECO:0000256" key="10">
    <source>
        <dbReference type="SAM" id="MobiDB-lite"/>
    </source>
</evidence>
<accession>A0AAZ3R8N2</accession>
<dbReference type="GeneTree" id="ENSGT00390000004860"/>
<dbReference type="InterPro" id="IPR000504">
    <property type="entry name" value="RRM_dom"/>
</dbReference>
<dbReference type="PANTHER" id="PTHR48029">
    <property type="entry name" value="NUCLEOLAR PROTEIN 8"/>
    <property type="match status" value="1"/>
</dbReference>
<feature type="region of interest" description="Disordered" evidence="10">
    <location>
        <begin position="242"/>
        <end position="362"/>
    </location>
</feature>
<proteinExistence type="predicted"/>
<feature type="compositionally biased region" description="Polar residues" evidence="10">
    <location>
        <begin position="433"/>
        <end position="443"/>
    </location>
</feature>
<dbReference type="GO" id="GO:0003723">
    <property type="term" value="F:RNA binding"/>
    <property type="evidence" value="ECO:0007669"/>
    <property type="project" value="UniProtKB-UniRule"/>
</dbReference>
<feature type="coiled-coil region" evidence="9">
    <location>
        <begin position="1270"/>
        <end position="1308"/>
    </location>
</feature>
<feature type="compositionally biased region" description="Acidic residues" evidence="10">
    <location>
        <begin position="959"/>
        <end position="971"/>
    </location>
</feature>
<feature type="compositionally biased region" description="Acidic residues" evidence="10">
    <location>
        <begin position="420"/>
        <end position="429"/>
    </location>
</feature>
<feature type="region of interest" description="Disordered" evidence="10">
    <location>
        <begin position="1127"/>
        <end position="1186"/>
    </location>
</feature>
<feature type="compositionally biased region" description="Polar residues" evidence="10">
    <location>
        <begin position="12"/>
        <end position="23"/>
    </location>
</feature>
<dbReference type="SMART" id="SM00360">
    <property type="entry name" value="RRM"/>
    <property type="match status" value="1"/>
</dbReference>
<feature type="compositionally biased region" description="Acidic residues" evidence="10">
    <location>
        <begin position="899"/>
        <end position="908"/>
    </location>
</feature>
<comment type="subcellular location">
    <subcellularLocation>
        <location evidence="1">Nucleus</location>
        <location evidence="1">Nucleolus</location>
    </subcellularLocation>
</comment>
<dbReference type="PANTHER" id="PTHR48029:SF1">
    <property type="entry name" value="NUCLEOLAR PROTEIN 8"/>
    <property type="match status" value="1"/>
</dbReference>
<evidence type="ECO:0000256" key="6">
    <source>
        <dbReference type="ARBA" id="ARBA00065066"/>
    </source>
</evidence>
<feature type="domain" description="RRM" evidence="11">
    <location>
        <begin position="75"/>
        <end position="156"/>
    </location>
</feature>
<comment type="subunit">
    <text evidence="6">Interacts with the GTP form of RRAGA, RRAGC and RRAGD. Interacts with NIP7. Interacts with DDX18; the interaction is RNA-dependent. Interacts with DDX47; the interaction is RNA-dependent.</text>
</comment>
<keyword evidence="9" id="KW-0175">Coiled coil</keyword>
<feature type="compositionally biased region" description="Basic and acidic residues" evidence="10">
    <location>
        <begin position="465"/>
        <end position="474"/>
    </location>
</feature>
<gene>
    <name evidence="12" type="primary">ATRX</name>
</gene>
<evidence type="ECO:0000256" key="3">
    <source>
        <dbReference type="ARBA" id="ARBA00022884"/>
    </source>
</evidence>
<comment type="function">
    <text evidence="5">Plays an essential role in the survival of diffuse-type gastric cancer cells. Acts as a nucleolar anchoring protein for DDX47. May be involved in regulation of gene expression at the post-transcriptional level or in ribosome biogenesis in cancer cells.</text>
</comment>
<feature type="compositionally biased region" description="Basic and acidic residues" evidence="10">
    <location>
        <begin position="1075"/>
        <end position="1109"/>
    </location>
</feature>
<dbReference type="Ensembl" id="ENSOTST00005132507.1">
    <property type="protein sequence ID" value="ENSOTSP00005137268.1"/>
    <property type="gene ID" value="ENSOTSG00005055126.1"/>
</dbReference>
<evidence type="ECO:0000256" key="2">
    <source>
        <dbReference type="ARBA" id="ARBA00022553"/>
    </source>
</evidence>
<organism evidence="12 13">
    <name type="scientific">Oncorhynchus tshawytscha</name>
    <name type="common">Chinook salmon</name>
    <name type="synonym">Salmo tshawytscha</name>
    <dbReference type="NCBI Taxonomy" id="74940"/>
    <lineage>
        <taxon>Eukaryota</taxon>
        <taxon>Metazoa</taxon>
        <taxon>Chordata</taxon>
        <taxon>Craniata</taxon>
        <taxon>Vertebrata</taxon>
        <taxon>Euteleostomi</taxon>
        <taxon>Actinopterygii</taxon>
        <taxon>Neopterygii</taxon>
        <taxon>Teleostei</taxon>
        <taxon>Protacanthopterygii</taxon>
        <taxon>Salmoniformes</taxon>
        <taxon>Salmonidae</taxon>
        <taxon>Salmoninae</taxon>
        <taxon>Oncorhynchus</taxon>
    </lineage>
</organism>
<dbReference type="InterPro" id="IPR012677">
    <property type="entry name" value="Nucleotide-bd_a/b_plait_sf"/>
</dbReference>
<dbReference type="GO" id="GO:0005730">
    <property type="term" value="C:nucleolus"/>
    <property type="evidence" value="ECO:0007669"/>
    <property type="project" value="UniProtKB-SubCell"/>
</dbReference>
<evidence type="ECO:0000256" key="7">
    <source>
        <dbReference type="ARBA" id="ARBA00068539"/>
    </source>
</evidence>
<keyword evidence="4" id="KW-0539">Nucleus</keyword>
<feature type="compositionally biased region" description="Polar residues" evidence="10">
    <location>
        <begin position="1162"/>
        <end position="1173"/>
    </location>
</feature>
<name>A0AAZ3R8N2_ONCTS</name>
<feature type="region of interest" description="Disordered" evidence="10">
    <location>
        <begin position="622"/>
        <end position="870"/>
    </location>
</feature>
<evidence type="ECO:0000256" key="1">
    <source>
        <dbReference type="ARBA" id="ARBA00004604"/>
    </source>
</evidence>
<sequence length="1308" mass="146535">MLWDGSAYAQINGESQRPRNTTPESRRHNAEPRNSGTKHTCSQMCPESFSCNTDLDACEFPAPRSVKLRSLVIMKRLYIGGLSHTITQKDLKDRFGKFGDVQDVELRTRRDDEGVPYKTFGYINLEITDAGFKKCMTVLNKSKWKGGTIQIEQARETFLQKLAQERHEAAEKIQSPSVNHKDKLVESMKEAGVENFHMKAAVPGTEIPGHKDWVVSKFGRVLPVLNLKCQGRNKFIKYDPSKHSHNIKKLESSAEVPDPTPVSQLTWEISGGDDDISKKRRGEFPPQKTPLAKKKKDRPNQVVANGQSDRVKSCGTSEKGPTVLKSNGETRPPTKPKQTPASKKLQTQTSVCVFDSGDDSDGDIRMLAQRSTPVDGPVVDEDEDNLEVVGDNYIPRTFLTQQKIKDVCQLPGGSSGKNEEDYDSADTDEILNSRKTPSGTKQDQLPEVSKTQEKAEVNKQTNNLETDRTKEKKANKVLPKKAVKKVFPTKKTPSPESDSGDGEDDDSKEEREDSYSSKAKRTYNVLPKKKAIEKSTTPSESDDDDDDSEEESDSDSSKTQKTGKKVVSKKKTPTSELSSDDSESYEDTSEASADSEYEAMFTNCQRLAFSLDDLQQLVKESFLKGLDRDSDDDDPGSDSQQPGPNRVSEVLGMEPRVTAPEAPVPLAKTGNGNTPEEILAAIFEEDNSDEVREKKKKGKKKTNPSTSLPAFQGTKALLATSPQSLKRQVEEDGKIKTSTKKQKRDRLVPSKPSASEDDAKTVSKPSDTKGTKTRPPSSSDSEDTTKSPALRRKTTLKAEPGKKSVPAASSTSSSSGCSSVESEMEEDVPAKKTQKAEVSKKPQTAGEVIDAKQQDNQKRLAAQEQRQKEAELQKKLIQEALAKLDSAADGKHHIKFSSDEEEDGDEEEHTSPVPPNPKKTLFQNSQSDEEDSSDEESPARGKPGLKDKEYKKLAGSNLFDDDDDDDDEEEKDGDRFQIKPQFEGKAGAKLMQLQSRFGTDERFQMDRRFIDSDDDDEPEMELSQPERECELVEEKKKSLDILNHLLNINVQPSDPNKPTAKGKAFRDISALQYDPTKEEHAAFETKNDKPKKDSKLARKKKREEAEKLPEVSREMYYDVSMDLKEVFGTSKEEKTEEEEEENVAWDKEEEETSQPMAVDPVTVSSHLSTNEGEASSGFKFSFFGGDTAADTTTEREEYRFETLKGAKVSWQVDPRFQDSSDEEEEEEEEAKEQTDTTTPTAEPLASKKAFFFFRLDDERLKEGPKAFCRSSKLEDQREMWEEKRTGLIEEYRKKHKDARRKLKTSQRN</sequence>
<dbReference type="FunFam" id="3.30.70.330:FF:000346">
    <property type="entry name" value="Nucleolar protein 8"/>
    <property type="match status" value="1"/>
</dbReference>
<feature type="compositionally biased region" description="Acidic residues" evidence="10">
    <location>
        <begin position="578"/>
        <end position="596"/>
    </location>
</feature>
<feature type="compositionally biased region" description="Basic and acidic residues" evidence="10">
    <location>
        <begin position="828"/>
        <end position="840"/>
    </location>
</feature>
<evidence type="ECO:0000256" key="4">
    <source>
        <dbReference type="ARBA" id="ARBA00023242"/>
    </source>
</evidence>
<feature type="compositionally biased region" description="Basic and acidic residues" evidence="10">
    <location>
        <begin position="849"/>
        <end position="858"/>
    </location>
</feature>
<feature type="compositionally biased region" description="Basic and acidic residues" evidence="10">
    <location>
        <begin position="242"/>
        <end position="252"/>
    </location>
</feature>
<evidence type="ECO:0000313" key="13">
    <source>
        <dbReference type="Proteomes" id="UP000694402"/>
    </source>
</evidence>
<feature type="compositionally biased region" description="Acidic residues" evidence="10">
    <location>
        <begin position="1219"/>
        <end position="1230"/>
    </location>
</feature>
<dbReference type="Pfam" id="PF00076">
    <property type="entry name" value="RRM_1"/>
    <property type="match status" value="1"/>
</dbReference>
<dbReference type="InterPro" id="IPR034138">
    <property type="entry name" value="NOP8_RRM"/>
</dbReference>
<keyword evidence="13" id="KW-1185">Reference proteome</keyword>
<dbReference type="Proteomes" id="UP000694402">
    <property type="component" value="Unassembled WGS sequence"/>
</dbReference>
<keyword evidence="3 8" id="KW-0694">RNA-binding</keyword>
<feature type="region of interest" description="Disordered" evidence="10">
    <location>
        <begin position="400"/>
        <end position="596"/>
    </location>
</feature>
<feature type="compositionally biased region" description="Low complexity" evidence="10">
    <location>
        <begin position="1175"/>
        <end position="1186"/>
    </location>
</feature>
<feature type="compositionally biased region" description="Acidic residues" evidence="10">
    <location>
        <begin position="498"/>
        <end position="507"/>
    </location>
</feature>
<evidence type="ECO:0000259" key="11">
    <source>
        <dbReference type="PROSITE" id="PS50102"/>
    </source>
</evidence>
<feature type="region of interest" description="Disordered" evidence="10">
    <location>
        <begin position="1"/>
        <end position="40"/>
    </location>
</feature>
<feature type="compositionally biased region" description="Polar residues" evidence="10">
    <location>
        <begin position="336"/>
        <end position="351"/>
    </location>
</feature>
<feature type="compositionally biased region" description="Basic residues" evidence="10">
    <location>
        <begin position="475"/>
        <end position="488"/>
    </location>
</feature>
<reference evidence="13" key="1">
    <citation type="journal article" date="2018" name="PLoS ONE">
        <title>Chinook salmon (Oncorhynchus tshawytscha) genome and transcriptome.</title>
        <authorList>
            <person name="Christensen K.A."/>
            <person name="Leong J.S."/>
            <person name="Sakhrani D."/>
            <person name="Biagi C.A."/>
            <person name="Minkley D.R."/>
            <person name="Withler R.E."/>
            <person name="Rondeau E.B."/>
            <person name="Koop B.F."/>
            <person name="Devlin R.H."/>
        </authorList>
    </citation>
    <scope>NUCLEOTIDE SEQUENCE [LARGE SCALE GENOMIC DNA]</scope>
</reference>
<reference evidence="12" key="2">
    <citation type="submission" date="2025-08" db="UniProtKB">
        <authorList>
            <consortium name="Ensembl"/>
        </authorList>
    </citation>
    <scope>IDENTIFICATION</scope>
</reference>
<feature type="compositionally biased region" description="Acidic residues" evidence="10">
    <location>
        <begin position="540"/>
        <end position="554"/>
    </location>
</feature>
<dbReference type="GO" id="GO:1902570">
    <property type="term" value="P:protein localization to nucleolus"/>
    <property type="evidence" value="ECO:0007669"/>
    <property type="project" value="TreeGrafter"/>
</dbReference>
<feature type="compositionally biased region" description="Basic residues" evidence="10">
    <location>
        <begin position="561"/>
        <end position="572"/>
    </location>
</feature>
<reference evidence="12" key="3">
    <citation type="submission" date="2025-09" db="UniProtKB">
        <authorList>
            <consortium name="Ensembl"/>
        </authorList>
    </citation>
    <scope>IDENTIFICATION</scope>
</reference>
<feature type="compositionally biased region" description="Low complexity" evidence="10">
    <location>
        <begin position="809"/>
        <end position="821"/>
    </location>
</feature>
<evidence type="ECO:0000256" key="5">
    <source>
        <dbReference type="ARBA" id="ARBA00054821"/>
    </source>
</evidence>
<evidence type="ECO:0000256" key="8">
    <source>
        <dbReference type="PROSITE-ProRule" id="PRU00176"/>
    </source>
</evidence>
<dbReference type="Gene3D" id="3.30.70.330">
    <property type="match status" value="1"/>
</dbReference>
<dbReference type="PROSITE" id="PS50102">
    <property type="entry name" value="RRM"/>
    <property type="match status" value="1"/>
</dbReference>
<feature type="region of interest" description="Disordered" evidence="10">
    <location>
        <begin position="1211"/>
        <end position="1242"/>
    </location>
</feature>
<dbReference type="CDD" id="cd12226">
    <property type="entry name" value="RRM_NOL8"/>
    <property type="match status" value="1"/>
</dbReference>
<feature type="compositionally biased region" description="Acidic residues" evidence="10">
    <location>
        <begin position="927"/>
        <end position="936"/>
    </location>
</feature>
<feature type="region of interest" description="Disordered" evidence="10">
    <location>
        <begin position="884"/>
        <end position="989"/>
    </location>
</feature>
<feature type="region of interest" description="Disordered" evidence="10">
    <location>
        <begin position="1070"/>
        <end position="1109"/>
    </location>
</feature>